<feature type="compositionally biased region" description="Polar residues" evidence="1">
    <location>
        <begin position="634"/>
        <end position="646"/>
    </location>
</feature>
<sequence>MKTNFSVAVVSLFWITCIRATTSFTNSTPSALFSRSTSSLLDSLSPTSTLLSPSPENAGSGAVSSGSSTSSITSRNASPIFPTGAPPLQSSSNGRLVGSGTRYAASVDPNTVVPSFVPIGLNDTSPASSPQTLEGPLSTGMPSTATGLSFPPPPTDLGAGLNTSTSIASLANATAWQECQASREAWSDASLQYSKTATRDWSTIIDTRLEIVYTQVVTYGKGDVFTTKYGIPYASNGFTPTRESTSTITQAQSLYTSVFLGWPSEFPGTYPTCTFDSAGCTAAWQSYLRSLGLPTKLQNASEPYISPAPTNRPQCSLGTIEYQCGGTAETSSARSCAINGGRVDIYYWPLVSNERNGTTSKQEPVTAVIGNMTFTSPSVYMSLDTVYAERTVQASIPCTITKSPLGALDYLSSGLPMGGPADLVFWNTHDVWISIDPVSLSSLLKAPPANTAVSDVASELAHGGRNFDEYISGVFGSWSATSSQWNLEYLTMPRPEDYYLAPFATAPGLLEPAPHPAASTIFLGAYRPLVSVPAQLRQLHPSLQSCDPGLYGLYDPPFALTPQNSPALPTVSSKPTGITSPHPGSRSYQNPVMSTTTPDYHGSGSIGDSTRDSRDGGPTLGASTPGNGRVPAATSGSQNNQMSDGTNDSKSDDSNHYIDSNYQSVTGGTRSPSILPGSGFGSLTSEDSQGTGQVRSENDRSTTVITIESRKFSIAVPVPSSAGSDGEPPPSGSGFSILSSSDHDESYASNNDLANTNRPMYEPSLSATAASITGVVIQVGGDYLTATEASKGIYVIEVSTITGGQAVTPAPGQVVSVNGNGMQLGSSMMQAASTSGVSRSSAEGTFGFTAIDAESGSTTIIDSRTMSVGSPAVILPVSGYISLSPSGLAIVGNGVTSIVHFASKSAVDSVHTIALTIGSAATTAREVQPAIFAFGSHTLSVGGPGLTVGGEDISAVAASTLEDGPGSTVSLDPAATTEGQPGPNGVTSRNSSAFATIDHNRSPKLLPSFWIIAVAYLIAIGQI</sequence>
<feature type="compositionally biased region" description="Polar residues" evidence="1">
    <location>
        <begin position="586"/>
        <end position="598"/>
    </location>
</feature>
<accession>A0A9P4UN65</accession>
<reference evidence="3" key="1">
    <citation type="journal article" date="2020" name="Stud. Mycol.">
        <title>101 Dothideomycetes genomes: a test case for predicting lifestyles and emergence of pathogens.</title>
        <authorList>
            <person name="Haridas S."/>
            <person name="Albert R."/>
            <person name="Binder M."/>
            <person name="Bloem J."/>
            <person name="Labutti K."/>
            <person name="Salamov A."/>
            <person name="Andreopoulos B."/>
            <person name="Baker S."/>
            <person name="Barry K."/>
            <person name="Bills G."/>
            <person name="Bluhm B."/>
            <person name="Cannon C."/>
            <person name="Castanera R."/>
            <person name="Culley D."/>
            <person name="Daum C."/>
            <person name="Ezra D."/>
            <person name="Gonzalez J."/>
            <person name="Henrissat B."/>
            <person name="Kuo A."/>
            <person name="Liang C."/>
            <person name="Lipzen A."/>
            <person name="Lutzoni F."/>
            <person name="Magnuson J."/>
            <person name="Mondo S."/>
            <person name="Nolan M."/>
            <person name="Ohm R."/>
            <person name="Pangilinan J."/>
            <person name="Park H.-J."/>
            <person name="Ramirez L."/>
            <person name="Alfaro M."/>
            <person name="Sun H."/>
            <person name="Tritt A."/>
            <person name="Yoshinaga Y."/>
            <person name="Zwiers L.-H."/>
            <person name="Turgeon B."/>
            <person name="Goodwin S."/>
            <person name="Spatafora J."/>
            <person name="Crous P."/>
            <person name="Grigoriev I."/>
        </authorList>
    </citation>
    <scope>NUCLEOTIDE SEQUENCE</scope>
    <source>
        <strain evidence="3">CBS 116435</strain>
    </source>
</reference>
<feature type="chain" id="PRO_5040170427" evidence="2">
    <location>
        <begin position="21"/>
        <end position="1023"/>
    </location>
</feature>
<keyword evidence="4" id="KW-1185">Reference proteome</keyword>
<evidence type="ECO:0000256" key="2">
    <source>
        <dbReference type="SAM" id="SignalP"/>
    </source>
</evidence>
<dbReference type="Proteomes" id="UP000799441">
    <property type="component" value="Unassembled WGS sequence"/>
</dbReference>
<comment type="caution">
    <text evidence="3">The sequence shown here is derived from an EMBL/GenBank/DDBJ whole genome shotgun (WGS) entry which is preliminary data.</text>
</comment>
<feature type="compositionally biased region" description="Polar residues" evidence="1">
    <location>
        <begin position="657"/>
        <end position="672"/>
    </location>
</feature>
<evidence type="ECO:0000313" key="3">
    <source>
        <dbReference type="EMBL" id="KAF2720359.1"/>
    </source>
</evidence>
<feature type="region of interest" description="Disordered" evidence="1">
    <location>
        <begin position="120"/>
        <end position="162"/>
    </location>
</feature>
<feature type="compositionally biased region" description="Polar residues" evidence="1">
    <location>
        <begin position="122"/>
        <end position="132"/>
    </location>
</feature>
<feature type="compositionally biased region" description="Basic and acidic residues" evidence="1">
    <location>
        <begin position="647"/>
        <end position="656"/>
    </location>
</feature>
<dbReference type="OrthoDB" id="3944128at2759"/>
<proteinExistence type="predicted"/>
<dbReference type="AlphaFoldDB" id="A0A9P4UN65"/>
<evidence type="ECO:0000313" key="4">
    <source>
        <dbReference type="Proteomes" id="UP000799441"/>
    </source>
</evidence>
<feature type="compositionally biased region" description="Polar residues" evidence="1">
    <location>
        <begin position="564"/>
        <end position="579"/>
    </location>
</feature>
<keyword evidence="2" id="KW-0732">Signal</keyword>
<feature type="compositionally biased region" description="Low complexity" evidence="1">
    <location>
        <begin position="44"/>
        <end position="78"/>
    </location>
</feature>
<evidence type="ECO:0000256" key="1">
    <source>
        <dbReference type="SAM" id="MobiDB-lite"/>
    </source>
</evidence>
<feature type="compositionally biased region" description="Low complexity" evidence="1">
    <location>
        <begin position="719"/>
        <end position="740"/>
    </location>
</feature>
<protein>
    <submittedName>
        <fullName evidence="3">Uncharacterized protein</fullName>
    </submittedName>
</protein>
<feature type="region of interest" description="Disordered" evidence="1">
    <location>
        <begin position="564"/>
        <end position="703"/>
    </location>
</feature>
<feature type="region of interest" description="Disordered" evidence="1">
    <location>
        <begin position="44"/>
        <end position="96"/>
    </location>
</feature>
<dbReference type="EMBL" id="MU003800">
    <property type="protein sequence ID" value="KAF2720359.1"/>
    <property type="molecule type" value="Genomic_DNA"/>
</dbReference>
<feature type="compositionally biased region" description="Polar residues" evidence="1">
    <location>
        <begin position="747"/>
        <end position="758"/>
    </location>
</feature>
<name>A0A9P4UN65_9PEZI</name>
<feature type="region of interest" description="Disordered" evidence="1">
    <location>
        <begin position="717"/>
        <end position="759"/>
    </location>
</feature>
<feature type="compositionally biased region" description="Polar residues" evidence="1">
    <location>
        <begin position="681"/>
        <end position="703"/>
    </location>
</feature>
<feature type="signal peptide" evidence="2">
    <location>
        <begin position="1"/>
        <end position="20"/>
    </location>
</feature>
<gene>
    <name evidence="3" type="ORF">K431DRAFT_347193</name>
</gene>
<organism evidence="3 4">
    <name type="scientific">Polychaeton citri CBS 116435</name>
    <dbReference type="NCBI Taxonomy" id="1314669"/>
    <lineage>
        <taxon>Eukaryota</taxon>
        <taxon>Fungi</taxon>
        <taxon>Dikarya</taxon>
        <taxon>Ascomycota</taxon>
        <taxon>Pezizomycotina</taxon>
        <taxon>Dothideomycetes</taxon>
        <taxon>Dothideomycetidae</taxon>
        <taxon>Capnodiales</taxon>
        <taxon>Capnodiaceae</taxon>
        <taxon>Polychaeton</taxon>
    </lineage>
</organism>